<dbReference type="Proteomes" id="UP000095453">
    <property type="component" value="Unassembled WGS sequence"/>
</dbReference>
<dbReference type="Proteomes" id="UP000049828">
    <property type="component" value="Unassembled WGS sequence"/>
</dbReference>
<evidence type="ECO:0000313" key="4">
    <source>
        <dbReference type="Proteomes" id="UP000049828"/>
    </source>
</evidence>
<dbReference type="RefSeq" id="WP_021922817.1">
    <property type="nucleotide sequence ID" value="NZ_CABJFX010000061.1"/>
</dbReference>
<gene>
    <name evidence="3" type="ORF">ERS852392_02353</name>
    <name evidence="2" type="ORF">ERS852444_02397</name>
    <name evidence="1" type="ORF">RIL183_14101</name>
</gene>
<dbReference type="AlphaFoldDB" id="A0A0M6WDD2"/>
<reference evidence="4" key="1">
    <citation type="submission" date="2015-05" db="EMBL/GenBank/DDBJ databases">
        <authorList>
            <consortium name="Pathogen Informatics"/>
        </authorList>
    </citation>
    <scope>NUCLEOTIDE SEQUENCE [LARGE SCALE GENOMIC DNA]</scope>
    <source>
        <strain evidence="3 5">2789STDY5608835</strain>
        <strain evidence="2 6">2789STDY5608887</strain>
        <strain evidence="4">L1-83</strain>
    </source>
</reference>
<proteinExistence type="predicted"/>
<dbReference type="Proteomes" id="UP000095395">
    <property type="component" value="Unassembled WGS sequence"/>
</dbReference>
<evidence type="ECO:0000313" key="6">
    <source>
        <dbReference type="Proteomes" id="UP000095453"/>
    </source>
</evidence>
<protein>
    <submittedName>
        <fullName evidence="1">Uncharacterized protein</fullName>
    </submittedName>
</protein>
<evidence type="ECO:0000313" key="3">
    <source>
        <dbReference type="EMBL" id="CUO16160.1"/>
    </source>
</evidence>
<evidence type="ECO:0000313" key="1">
    <source>
        <dbReference type="EMBL" id="CRL34096.1"/>
    </source>
</evidence>
<reference evidence="1" key="2">
    <citation type="submission" date="2015-05" db="EMBL/GenBank/DDBJ databases">
        <authorList>
            <person name="Wang D.B."/>
            <person name="Wang M."/>
        </authorList>
    </citation>
    <scope>NUCLEOTIDE SEQUENCE [LARGE SCALE GENOMIC DNA]</scope>
    <source>
        <strain evidence="1">L1-83</strain>
    </source>
</reference>
<dbReference type="EMBL" id="CYYR01000016">
    <property type="protein sequence ID" value="CUO16160.1"/>
    <property type="molecule type" value="Genomic_DNA"/>
</dbReference>
<name>A0A0M6WDD2_9FIRM</name>
<sequence length="62" mass="6994">MFPVNSAERAPAARGIRRKIIKILLLVEWCFIGENSKEGITSFYVVGEEVMKKEIIKERAGA</sequence>
<accession>A0A0M6WDD2</accession>
<keyword evidence="4" id="KW-1185">Reference proteome</keyword>
<evidence type="ECO:0000313" key="5">
    <source>
        <dbReference type="Proteomes" id="UP000095395"/>
    </source>
</evidence>
<dbReference type="EMBL" id="CVRS01000026">
    <property type="protein sequence ID" value="CRL34096.1"/>
    <property type="molecule type" value="Genomic_DNA"/>
</dbReference>
<dbReference type="EMBL" id="CYXX01000019">
    <property type="protein sequence ID" value="CUN20338.1"/>
    <property type="molecule type" value="Genomic_DNA"/>
</dbReference>
<organism evidence="1 4">
    <name type="scientific">Roseburia inulinivorans</name>
    <dbReference type="NCBI Taxonomy" id="360807"/>
    <lineage>
        <taxon>Bacteria</taxon>
        <taxon>Bacillati</taxon>
        <taxon>Bacillota</taxon>
        <taxon>Clostridia</taxon>
        <taxon>Lachnospirales</taxon>
        <taxon>Lachnospiraceae</taxon>
        <taxon>Roseburia</taxon>
    </lineage>
</organism>
<evidence type="ECO:0000313" key="2">
    <source>
        <dbReference type="EMBL" id="CUN20338.1"/>
    </source>
</evidence>